<feature type="compositionally biased region" description="Low complexity" evidence="11">
    <location>
        <begin position="220"/>
        <end position="230"/>
    </location>
</feature>
<feature type="compositionally biased region" description="Pro residues" evidence="11">
    <location>
        <begin position="302"/>
        <end position="317"/>
    </location>
</feature>
<comment type="caution">
    <text evidence="13">The sequence shown here is derived from an EMBL/GenBank/DDBJ whole genome shotgun (WGS) entry which is preliminary data.</text>
</comment>
<feature type="compositionally biased region" description="Low complexity" evidence="11">
    <location>
        <begin position="342"/>
        <end position="355"/>
    </location>
</feature>
<dbReference type="Pfam" id="PF00568">
    <property type="entry name" value="WH1"/>
    <property type="match status" value="1"/>
</dbReference>
<dbReference type="Pfam" id="PF08776">
    <property type="entry name" value="VASP_tetra"/>
    <property type="match status" value="1"/>
</dbReference>
<evidence type="ECO:0000313" key="14">
    <source>
        <dbReference type="Proteomes" id="UP001208570"/>
    </source>
</evidence>
<keyword evidence="4" id="KW-0963">Cytoplasm</keyword>
<feature type="compositionally biased region" description="Polar residues" evidence="11">
    <location>
        <begin position="429"/>
        <end position="472"/>
    </location>
</feature>
<dbReference type="Gene3D" id="1.20.5.1160">
    <property type="entry name" value="Vasodilator-stimulated phosphoprotein"/>
    <property type="match status" value="1"/>
</dbReference>
<keyword evidence="7" id="KW-0009">Actin-binding</keyword>
<feature type="compositionally biased region" description="Polar residues" evidence="11">
    <location>
        <begin position="373"/>
        <end position="383"/>
    </location>
</feature>
<reference evidence="13" key="1">
    <citation type="journal article" date="2023" name="Mol. Biol. Evol.">
        <title>Third-Generation Sequencing Reveals the Adaptive Role of the Epigenome in Three Deep-Sea Polychaetes.</title>
        <authorList>
            <person name="Perez M."/>
            <person name="Aroh O."/>
            <person name="Sun Y."/>
            <person name="Lan Y."/>
            <person name="Juniper S.K."/>
            <person name="Young C.R."/>
            <person name="Angers B."/>
            <person name="Qian P.Y."/>
        </authorList>
    </citation>
    <scope>NUCLEOTIDE SEQUENCE</scope>
    <source>
        <strain evidence="13">P08H-3</strain>
    </source>
</reference>
<evidence type="ECO:0000256" key="9">
    <source>
        <dbReference type="ARBA" id="ARBA00023273"/>
    </source>
</evidence>
<dbReference type="CDD" id="cd01207">
    <property type="entry name" value="EVH1_Ena_VASP-like"/>
    <property type="match status" value="1"/>
</dbReference>
<dbReference type="SUPFAM" id="SSF118370">
    <property type="entry name" value="Vasodilator-stimulated phosphoprotein, VASP, tetramerisation domain"/>
    <property type="match status" value="1"/>
</dbReference>
<dbReference type="InterPro" id="IPR014885">
    <property type="entry name" value="VASP_tetra"/>
</dbReference>
<keyword evidence="5" id="KW-0597">Phosphoprotein</keyword>
<evidence type="ECO:0000259" key="12">
    <source>
        <dbReference type="PROSITE" id="PS50229"/>
    </source>
</evidence>
<dbReference type="SUPFAM" id="SSF50729">
    <property type="entry name" value="PH domain-like"/>
    <property type="match status" value="1"/>
</dbReference>
<dbReference type="InterPro" id="IPR038023">
    <property type="entry name" value="VASP_sf"/>
</dbReference>
<dbReference type="GO" id="GO:0030027">
    <property type="term" value="C:lamellipodium"/>
    <property type="evidence" value="ECO:0007669"/>
    <property type="project" value="UniProtKB-SubCell"/>
</dbReference>
<keyword evidence="8" id="KW-0206">Cytoskeleton</keyword>
<dbReference type="PANTHER" id="PTHR11202:SF22">
    <property type="entry name" value="PROTEIN ENABLED"/>
    <property type="match status" value="1"/>
</dbReference>
<dbReference type="GO" id="GO:0005856">
    <property type="term" value="C:cytoskeleton"/>
    <property type="evidence" value="ECO:0007669"/>
    <property type="project" value="UniProtKB-SubCell"/>
</dbReference>
<keyword evidence="14" id="KW-1185">Reference proteome</keyword>
<organism evidence="13 14">
    <name type="scientific">Paralvinella palmiformis</name>
    <dbReference type="NCBI Taxonomy" id="53620"/>
    <lineage>
        <taxon>Eukaryota</taxon>
        <taxon>Metazoa</taxon>
        <taxon>Spiralia</taxon>
        <taxon>Lophotrochozoa</taxon>
        <taxon>Annelida</taxon>
        <taxon>Polychaeta</taxon>
        <taxon>Sedentaria</taxon>
        <taxon>Canalipalpata</taxon>
        <taxon>Terebellida</taxon>
        <taxon>Terebelliformia</taxon>
        <taxon>Alvinellidae</taxon>
        <taxon>Paralvinella</taxon>
    </lineage>
</organism>
<evidence type="ECO:0000256" key="1">
    <source>
        <dbReference type="ARBA" id="ARBA00004245"/>
    </source>
</evidence>
<dbReference type="Proteomes" id="UP001208570">
    <property type="component" value="Unassembled WGS sequence"/>
</dbReference>
<evidence type="ECO:0000256" key="6">
    <source>
        <dbReference type="ARBA" id="ARBA00023036"/>
    </source>
</evidence>
<dbReference type="GO" id="GO:0005829">
    <property type="term" value="C:cytosol"/>
    <property type="evidence" value="ECO:0007669"/>
    <property type="project" value="UniProtKB-ARBA"/>
</dbReference>
<dbReference type="InterPro" id="IPR000697">
    <property type="entry name" value="WH1/EVH1_dom"/>
</dbReference>
<keyword evidence="10" id="KW-0175">Coiled coil</keyword>
<dbReference type="FunFam" id="1.20.5.1160:FF:000011">
    <property type="entry name" value="protein enabled isoform X5"/>
    <property type="match status" value="1"/>
</dbReference>
<name>A0AAD9JJX3_9ANNE</name>
<feature type="compositionally biased region" description="Polar residues" evidence="11">
    <location>
        <begin position="232"/>
        <end position="242"/>
    </location>
</feature>
<dbReference type="FunFam" id="2.30.29.30:FF:000047">
    <property type="entry name" value="vasodilator-stimulated phosphoprotein isoform X2"/>
    <property type="match status" value="1"/>
</dbReference>
<evidence type="ECO:0000256" key="3">
    <source>
        <dbReference type="ARBA" id="ARBA00009785"/>
    </source>
</evidence>
<feature type="region of interest" description="Disordered" evidence="11">
    <location>
        <begin position="220"/>
        <end position="481"/>
    </location>
</feature>
<sequence>MVKRNTFGELGFSLIYHLHAIASFSSEHSIVAARASVMIYDDGNKRWVPSGSSQGLSKVHIYHHSVNNTFRVVGRKLQDHEVVINCAILKGLKYNQATHTFHQWRDNRQVYGLNFTSKDDADNFAQAMLTALETLNRRPPTRVGLRGGASSCLTGRHPFSWLLSHGNREPYQTHQRKGSRGSNQGKRNGVIILFDILLCLTQNCLLSLAYMAGMWEAQQQQQQPQQQGPGSIPSSAEISSPQPMWPQQAGTAPPQPPPQAPPAPPAPPVPPGPPPPNMSGPPKAPPAPPMPAPQMNSTSVAPPAPSGPAPPPPPPLPSAEENANMSAPPAAPPLPQSGTVNAGGLAAALKSATLKKVSKPDDRASGIDGGNDGTNYPSMSGTLGRSGVRNIPGANDIMTEMARKLKERKAKAEGVPEEGDLPGTDTKKSWLNSSNGNGTKLNGSESPKPSRSRRFQSLTGQETFHSNGQSAAGSIVGAAPSNNDLEALKNELLVEMRKEIQKAKIEIIEAIKSEFNRR</sequence>
<evidence type="ECO:0000256" key="5">
    <source>
        <dbReference type="ARBA" id="ARBA00022553"/>
    </source>
</evidence>
<feature type="region of interest" description="Disordered" evidence="11">
    <location>
        <begin position="164"/>
        <end position="186"/>
    </location>
</feature>
<accession>A0AAD9JJX3</accession>
<dbReference type="GO" id="GO:0003779">
    <property type="term" value="F:actin binding"/>
    <property type="evidence" value="ECO:0007669"/>
    <property type="project" value="UniProtKB-KW"/>
</dbReference>
<comment type="similarity">
    <text evidence="3">Belongs to the Ena/VASP family.</text>
</comment>
<proteinExistence type="inferred from homology"/>
<keyword evidence="6" id="KW-0729">SH3-binding</keyword>
<dbReference type="InterPro" id="IPR011993">
    <property type="entry name" value="PH-like_dom_sf"/>
</dbReference>
<evidence type="ECO:0000256" key="2">
    <source>
        <dbReference type="ARBA" id="ARBA00004510"/>
    </source>
</evidence>
<dbReference type="PANTHER" id="PTHR11202">
    <property type="entry name" value="SPROUTY-RELATED, EVH1 DOMAIN-CONTAINING PROTEIN FAMILY MEMBER"/>
    <property type="match status" value="1"/>
</dbReference>
<feature type="compositionally biased region" description="Pro residues" evidence="11">
    <location>
        <begin position="253"/>
        <end position="292"/>
    </location>
</feature>
<evidence type="ECO:0000256" key="7">
    <source>
        <dbReference type="ARBA" id="ARBA00023203"/>
    </source>
</evidence>
<evidence type="ECO:0000313" key="13">
    <source>
        <dbReference type="EMBL" id="KAK2154579.1"/>
    </source>
</evidence>
<feature type="coiled-coil region" evidence="10">
    <location>
        <begin position="482"/>
        <end position="513"/>
    </location>
</feature>
<dbReference type="EMBL" id="JAODUP010000264">
    <property type="protein sequence ID" value="KAK2154579.1"/>
    <property type="molecule type" value="Genomic_DNA"/>
</dbReference>
<dbReference type="SMART" id="SM00461">
    <property type="entry name" value="WH1"/>
    <property type="match status" value="1"/>
</dbReference>
<evidence type="ECO:0000256" key="11">
    <source>
        <dbReference type="SAM" id="MobiDB-lite"/>
    </source>
</evidence>
<feature type="domain" description="WH1" evidence="12">
    <location>
        <begin position="22"/>
        <end position="135"/>
    </location>
</feature>
<protein>
    <recommendedName>
        <fullName evidence="12">WH1 domain-containing protein</fullName>
    </recommendedName>
</protein>
<evidence type="ECO:0000256" key="8">
    <source>
        <dbReference type="ARBA" id="ARBA00023212"/>
    </source>
</evidence>
<dbReference type="GO" id="GO:0030054">
    <property type="term" value="C:cell junction"/>
    <property type="evidence" value="ECO:0007669"/>
    <property type="project" value="UniProtKB-ARBA"/>
</dbReference>
<dbReference type="PROSITE" id="PS50229">
    <property type="entry name" value="WH1"/>
    <property type="match status" value="1"/>
</dbReference>
<dbReference type="GO" id="GO:0017124">
    <property type="term" value="F:SH3 domain binding"/>
    <property type="evidence" value="ECO:0007669"/>
    <property type="project" value="UniProtKB-KW"/>
</dbReference>
<evidence type="ECO:0000256" key="10">
    <source>
        <dbReference type="SAM" id="Coils"/>
    </source>
</evidence>
<keyword evidence="9" id="KW-0966">Cell projection</keyword>
<dbReference type="AlphaFoldDB" id="A0AAD9JJX3"/>
<comment type="subcellular location">
    <subcellularLocation>
        <location evidence="2">Cell projection</location>
        <location evidence="2">Lamellipodium</location>
    </subcellularLocation>
    <subcellularLocation>
        <location evidence="1">Cytoplasm</location>
        <location evidence="1">Cytoskeleton</location>
    </subcellularLocation>
</comment>
<evidence type="ECO:0000256" key="4">
    <source>
        <dbReference type="ARBA" id="ARBA00022490"/>
    </source>
</evidence>
<dbReference type="Gene3D" id="2.30.29.30">
    <property type="entry name" value="Pleckstrin-homology domain (PH domain)/Phosphotyrosine-binding domain (PTB)"/>
    <property type="match status" value="1"/>
</dbReference>
<gene>
    <name evidence="13" type="ORF">LSH36_264g01019</name>
</gene>